<accession>A0A931CR44</accession>
<gene>
    <name evidence="2" type="ORF">IV500_19130</name>
</gene>
<evidence type="ECO:0000256" key="1">
    <source>
        <dbReference type="SAM" id="MobiDB-lite"/>
    </source>
</evidence>
<dbReference type="EMBL" id="JADNYM010000031">
    <property type="protein sequence ID" value="MBG0741482.1"/>
    <property type="molecule type" value="Genomic_DNA"/>
</dbReference>
<name>A0A931CR44_9MICC</name>
<reference evidence="2 3" key="1">
    <citation type="submission" date="2020-11" db="EMBL/GenBank/DDBJ databases">
        <title>Arthrobacter antarcticus sp. nov., isolated from Antarctic Soil.</title>
        <authorList>
            <person name="Li J."/>
        </authorList>
    </citation>
    <scope>NUCLEOTIDE SEQUENCE [LARGE SCALE GENOMIC DNA]</scope>
    <source>
        <strain evidence="2 3">Z1-20</strain>
    </source>
</reference>
<proteinExistence type="predicted"/>
<sequence>MTIIAHRELRNNSSKILERVKKRRKSWPHCAAPGEHPAGYLRSTGGDRSGAEPAVRVERLMEMTRGSERLVASILLYPEVH</sequence>
<keyword evidence="3" id="KW-1185">Reference proteome</keyword>
<protein>
    <submittedName>
        <fullName evidence="2">Uncharacterized protein</fullName>
    </submittedName>
</protein>
<dbReference type="RefSeq" id="WP_196398411.1">
    <property type="nucleotide sequence ID" value="NZ_JADNYM010000031.1"/>
</dbReference>
<dbReference type="Proteomes" id="UP000655366">
    <property type="component" value="Unassembled WGS sequence"/>
</dbReference>
<evidence type="ECO:0000313" key="3">
    <source>
        <dbReference type="Proteomes" id="UP000655366"/>
    </source>
</evidence>
<comment type="caution">
    <text evidence="2">The sequence shown here is derived from an EMBL/GenBank/DDBJ whole genome shotgun (WGS) entry which is preliminary data.</text>
</comment>
<dbReference type="AlphaFoldDB" id="A0A931CR44"/>
<organism evidence="2 3">
    <name type="scientific">Arthrobacter terrae</name>
    <dbReference type="NCBI Taxonomy" id="2935737"/>
    <lineage>
        <taxon>Bacteria</taxon>
        <taxon>Bacillati</taxon>
        <taxon>Actinomycetota</taxon>
        <taxon>Actinomycetes</taxon>
        <taxon>Micrococcales</taxon>
        <taxon>Micrococcaceae</taxon>
        <taxon>Arthrobacter</taxon>
    </lineage>
</organism>
<feature type="region of interest" description="Disordered" evidence="1">
    <location>
        <begin position="27"/>
        <end position="51"/>
    </location>
</feature>
<evidence type="ECO:0000313" key="2">
    <source>
        <dbReference type="EMBL" id="MBG0741482.1"/>
    </source>
</evidence>